<name>Q2H1V0_CHAGB</name>
<organism evidence="2 3">
    <name type="scientific">Chaetomium globosum (strain ATCC 6205 / CBS 148.51 / DSM 1962 / NBRC 6347 / NRRL 1970)</name>
    <name type="common">Soil fungus</name>
    <dbReference type="NCBI Taxonomy" id="306901"/>
    <lineage>
        <taxon>Eukaryota</taxon>
        <taxon>Fungi</taxon>
        <taxon>Dikarya</taxon>
        <taxon>Ascomycota</taxon>
        <taxon>Pezizomycotina</taxon>
        <taxon>Sordariomycetes</taxon>
        <taxon>Sordariomycetidae</taxon>
        <taxon>Sordariales</taxon>
        <taxon>Chaetomiaceae</taxon>
        <taxon>Chaetomium</taxon>
    </lineage>
</organism>
<accession>Q2H1V0</accession>
<feature type="domain" description="DUF7730" evidence="1">
    <location>
        <begin position="175"/>
        <end position="343"/>
    </location>
</feature>
<protein>
    <recommendedName>
        <fullName evidence="1">DUF7730 domain-containing protein</fullName>
    </recommendedName>
</protein>
<gene>
    <name evidence="2" type="ORF">CHGG_04246</name>
</gene>
<dbReference type="PANTHER" id="PTHR38790">
    <property type="entry name" value="2EXR DOMAIN-CONTAINING PROTEIN-RELATED"/>
    <property type="match status" value="1"/>
</dbReference>
<evidence type="ECO:0000259" key="1">
    <source>
        <dbReference type="Pfam" id="PF24864"/>
    </source>
</evidence>
<proteinExistence type="predicted"/>
<evidence type="ECO:0000313" key="3">
    <source>
        <dbReference type="Proteomes" id="UP000001056"/>
    </source>
</evidence>
<keyword evidence="3" id="KW-1185">Reference proteome</keyword>
<dbReference type="InterPro" id="IPR056632">
    <property type="entry name" value="DUF7730"/>
</dbReference>
<dbReference type="RefSeq" id="XP_001223460.1">
    <property type="nucleotide sequence ID" value="XM_001223459.1"/>
</dbReference>
<dbReference type="GeneID" id="4391757"/>
<dbReference type="AlphaFoldDB" id="Q2H1V0"/>
<dbReference type="OrthoDB" id="4757095at2759"/>
<dbReference type="EMBL" id="CH408032">
    <property type="protein sequence ID" value="EAQ87627.1"/>
    <property type="molecule type" value="Genomic_DNA"/>
</dbReference>
<dbReference type="Proteomes" id="UP000001056">
    <property type="component" value="Unassembled WGS sequence"/>
</dbReference>
<reference evidence="3" key="1">
    <citation type="journal article" date="2015" name="Genome Announc.">
        <title>Draft genome sequence of the cellulolytic fungus Chaetomium globosum.</title>
        <authorList>
            <person name="Cuomo C.A."/>
            <person name="Untereiner W.A."/>
            <person name="Ma L.-J."/>
            <person name="Grabherr M."/>
            <person name="Birren B.W."/>
        </authorList>
    </citation>
    <scope>NUCLEOTIDE SEQUENCE [LARGE SCALE GENOMIC DNA]</scope>
    <source>
        <strain evidence="3">ATCC 6205 / CBS 148.51 / DSM 1962 / NBRC 6347 / NRRL 1970</strain>
    </source>
</reference>
<evidence type="ECO:0000313" key="2">
    <source>
        <dbReference type="EMBL" id="EAQ87627.1"/>
    </source>
</evidence>
<dbReference type="HOGENOM" id="CLU_688955_0_0_1"/>
<sequence length="400" mass="45011">MASRTLNTASFNRSADPQLSSRFFTLPAEIRNLIYLEFWKLNCAHQHIVKHELPEDDHPQGFTEQWSHVPCITDPSAPDTRWPQYADSQPASEERQVWGKRLKSEWCLHWACEEQAGDAAKSTGWIALKRVKRPGEGNEHADDEFETYPIPPGLGSALQKRSGNLPHWTMEKGFGQSGRKTKAGPMSVLTTCKRMYLEALPSLYANTTFIFTDTRTAVDFLALYTNSTNPDQHPIRSVEICIRVTNLITEIYYPPTDPHGNGNDTGPPAIFAGRARPALSMAHNPWQQLCDALVALPHLHNLHVWLDSSDLRPWHKRVSETRFLGRLFDVRGPGPGRFVLSLPELPERRGPDTHVLGDQYLEGERLEGAPFTVERGPRPNNWRVHLRNIVSVGAVAAIGA</sequence>
<dbReference type="Pfam" id="PF24864">
    <property type="entry name" value="DUF7730"/>
    <property type="match status" value="1"/>
</dbReference>
<dbReference type="InParanoid" id="Q2H1V0"/>
<dbReference type="eggNOG" id="ENOG502RQMU">
    <property type="taxonomic scope" value="Eukaryota"/>
</dbReference>
<dbReference type="VEuPathDB" id="FungiDB:CHGG_04246"/>